<feature type="region of interest" description="Disordered" evidence="1">
    <location>
        <begin position="574"/>
        <end position="602"/>
    </location>
</feature>
<protein>
    <submittedName>
        <fullName evidence="3">Vacuolar protein sorting-associated protein 41</fullName>
    </submittedName>
</protein>
<dbReference type="Gene3D" id="2.130.10.10">
    <property type="entry name" value="YVTN repeat-like/Quinoprotein amine dehydrogenase"/>
    <property type="match status" value="1"/>
</dbReference>
<evidence type="ECO:0000259" key="2">
    <source>
        <dbReference type="Pfam" id="PF23411"/>
    </source>
</evidence>
<feature type="compositionally biased region" description="Basic and acidic residues" evidence="1">
    <location>
        <begin position="973"/>
        <end position="991"/>
    </location>
</feature>
<feature type="compositionally biased region" description="Acidic residues" evidence="1">
    <location>
        <begin position="1"/>
        <end position="18"/>
    </location>
</feature>
<sequence length="1301" mass="141693">MSDADEELDELGAEDGDVNGEASTPPIPPQSTGEEDMPVLKYHRMKAHVETVQRVGGRDTQITALCMHPRCLIVGTSTGTVHLLDYQDKGRELGLIRAAAHGGRQIRCFSIDDTGEYLASCSDAGVVVVTSLTFPAQTLSSSSSFLSPSLTRGTATFKTDRKEEEIAETVKAGGGAVAATKLSFPSETPQAAAVLKQDGIEPVSTTSQSTGDTGYDSGGQVVIGSEQVFRVSKQPLLAVHLDPGYRRISEKAFVTGGQEGRLVLGRKGFFSSYREETLHENEGPITAIAWRGSLVAWANEEGVKVLDVEGEERICFLARPEIEGRSTDLRCSLLWESETSLLIGWFDTFMVLQIKARAPGTTPERLPPASAASSSPASSSSSASSSSPSHPSSAQRGSRVGEMTVRWKADCVISGLWPFDVDSVALLGYVSLVEGEAGEGEAGVQGLERGMERLTTSSQDTTDSDQDPVPGQPPSSKVVCRAELQLRSRREGRLFSGDILPVHGEERVRDSLGFLFASSFGLTCRRVPGPGLWRLPRGLGRAGGLIAKAGAAHAGSQGGSKDATSAGCHLASRGLGDGGGADSSHGPGRGQDLSASSPASDTGESFMPVMLIAGPEDLLVARVRGVEDRILWVLQKGAMGAAIELALLNRHLLTHQRFHALATSYLEVLLAQGAYGRAAAECPRLLGEEASSWERWIYTFAARRRLASLAPFIPLESPRLSRSTYEMVLNHFLDCDREAFLSTIKKWGTQQQKFGRGARDEGGVEGRSGGLYDLEDLSKRVTNIVAQAPDPLLLQAHAYLLQRQGRFAASLAVYWDLFRLLSAAARRRSPRGSAAGDMQTRKHLFSPVFSMIEEHNFFDAAAERVSLLVKMDRSKAADLLVRYVDRLPVASVVRQLQLEERGGEGEGAVPSTALAGHPQSSHASASPSLVLWYLDLLFRRLPDHYNHPEFAQFHVLQVELYAAAAPPFCPAPERSHTNAKDEDTVKIKDSGAHGSGENASDEEDGVAEPAYTSDLLSFLMWSNHVRLETALAACERRQPPLYDEIVYILSRIGHNKEALRLLLVEIRSVRRAIEFVDRHDKGLWRELTAHSLQHPRFLAGLLRHAGNYNVDLARSLVEDIPDAMRIRGLQPKLLNIVASYRFERTLHEESRRVAEHDYVAATRRFHHAQRRAVRVDIPQSRCQGCLEPFAGPSPAKPPPDLPPRAPESVDVRELHVFSCKHFYHDICCLAVERHGSAPEAGKEGGKTVGRQSPRLHERSYYKFYCQHCRDQAQYDLAEGKVGGKKGGMKPPRAGNSAAIKT</sequence>
<dbReference type="InterPro" id="IPR057780">
    <property type="entry name" value="Beta-prop_Vps41"/>
</dbReference>
<dbReference type="Proteomes" id="UP000019335">
    <property type="component" value="Chromosome 2"/>
</dbReference>
<feature type="domain" description="Vps41 beta-propeller" evidence="2">
    <location>
        <begin position="40"/>
        <end position="136"/>
    </location>
</feature>
<feature type="region of interest" description="Disordered" evidence="1">
    <location>
        <begin position="1"/>
        <end position="35"/>
    </location>
</feature>
<evidence type="ECO:0000313" key="3">
    <source>
        <dbReference type="EMBL" id="EWM29862.1"/>
    </source>
</evidence>
<comment type="caution">
    <text evidence="3">The sequence shown here is derived from an EMBL/GenBank/DDBJ whole genome shotgun (WGS) entry which is preliminary data.</text>
</comment>
<accession>W7TUN1</accession>
<evidence type="ECO:0000313" key="4">
    <source>
        <dbReference type="Proteomes" id="UP000019335"/>
    </source>
</evidence>
<reference evidence="3 4" key="1">
    <citation type="journal article" date="2014" name="Mol. Plant">
        <title>Chromosome Scale Genome Assembly and Transcriptome Profiling of Nannochloropsis gaditana in Nitrogen Depletion.</title>
        <authorList>
            <person name="Corteggiani Carpinelli E."/>
            <person name="Telatin A."/>
            <person name="Vitulo N."/>
            <person name="Forcato C."/>
            <person name="D'Angelo M."/>
            <person name="Schiavon R."/>
            <person name="Vezzi A."/>
            <person name="Giacometti G.M."/>
            <person name="Morosinotto T."/>
            <person name="Valle G."/>
        </authorList>
    </citation>
    <scope>NUCLEOTIDE SEQUENCE [LARGE SCALE GENOMIC DNA]</scope>
    <source>
        <strain evidence="3 4">B-31</strain>
    </source>
</reference>
<evidence type="ECO:0000256" key="1">
    <source>
        <dbReference type="SAM" id="MobiDB-lite"/>
    </source>
</evidence>
<dbReference type="OrthoDB" id="244107at2759"/>
<dbReference type="PANTHER" id="PTHR12616:SF1">
    <property type="entry name" value="VACUOLAR PROTEIN SORTING-ASSOCIATED PROTEIN 41 HOMOLOG"/>
    <property type="match status" value="1"/>
</dbReference>
<name>W7TUN1_9STRA</name>
<feature type="compositionally biased region" description="Low complexity" evidence="1">
    <location>
        <begin position="367"/>
        <end position="394"/>
    </location>
</feature>
<gene>
    <name evidence="3" type="ORF">Naga_100017g17</name>
</gene>
<dbReference type="GO" id="GO:0016236">
    <property type="term" value="P:macroautophagy"/>
    <property type="evidence" value="ECO:0007669"/>
    <property type="project" value="TreeGrafter"/>
</dbReference>
<feature type="region of interest" description="Disordered" evidence="1">
    <location>
        <begin position="360"/>
        <end position="400"/>
    </location>
</feature>
<dbReference type="PANTHER" id="PTHR12616">
    <property type="entry name" value="VACUOLAR PROTEIN SORTING VPS41"/>
    <property type="match status" value="1"/>
</dbReference>
<keyword evidence="4" id="KW-1185">Reference proteome</keyword>
<dbReference type="GO" id="GO:0005770">
    <property type="term" value="C:late endosome"/>
    <property type="evidence" value="ECO:0007669"/>
    <property type="project" value="TreeGrafter"/>
</dbReference>
<feature type="region of interest" description="Disordered" evidence="1">
    <location>
        <begin position="1282"/>
        <end position="1301"/>
    </location>
</feature>
<organism evidence="3 4">
    <name type="scientific">Nannochloropsis gaditana</name>
    <dbReference type="NCBI Taxonomy" id="72520"/>
    <lineage>
        <taxon>Eukaryota</taxon>
        <taxon>Sar</taxon>
        <taxon>Stramenopiles</taxon>
        <taxon>Ochrophyta</taxon>
        <taxon>Eustigmatophyceae</taxon>
        <taxon>Eustigmatales</taxon>
        <taxon>Monodopsidaceae</taxon>
        <taxon>Nannochloropsis</taxon>
    </lineage>
</organism>
<dbReference type="SUPFAM" id="SSF50978">
    <property type="entry name" value="WD40 repeat-like"/>
    <property type="match status" value="1"/>
</dbReference>
<dbReference type="EMBL" id="AZIL01000116">
    <property type="protein sequence ID" value="EWM29862.1"/>
    <property type="molecule type" value="Genomic_DNA"/>
</dbReference>
<dbReference type="InterPro" id="IPR036322">
    <property type="entry name" value="WD40_repeat_dom_sf"/>
</dbReference>
<feature type="domain" description="Vps41 beta-propeller" evidence="2">
    <location>
        <begin position="231"/>
        <end position="433"/>
    </location>
</feature>
<proteinExistence type="predicted"/>
<dbReference type="GO" id="GO:0030897">
    <property type="term" value="C:HOPS complex"/>
    <property type="evidence" value="ECO:0007669"/>
    <property type="project" value="TreeGrafter"/>
</dbReference>
<dbReference type="InterPro" id="IPR015943">
    <property type="entry name" value="WD40/YVTN_repeat-like_dom_sf"/>
</dbReference>
<feature type="region of interest" description="Disordered" evidence="1">
    <location>
        <begin position="455"/>
        <end position="477"/>
    </location>
</feature>
<feature type="region of interest" description="Disordered" evidence="1">
    <location>
        <begin position="972"/>
        <end position="1006"/>
    </location>
</feature>
<feature type="compositionally biased region" description="Polar residues" evidence="1">
    <location>
        <begin position="593"/>
        <end position="602"/>
    </location>
</feature>
<dbReference type="Pfam" id="PF23556">
    <property type="entry name" value="TPR_Vps41"/>
    <property type="match status" value="3"/>
</dbReference>
<dbReference type="GO" id="GO:0009267">
    <property type="term" value="P:cellular response to starvation"/>
    <property type="evidence" value="ECO:0007669"/>
    <property type="project" value="TreeGrafter"/>
</dbReference>
<feature type="region of interest" description="Disordered" evidence="1">
    <location>
        <begin position="900"/>
        <end position="922"/>
    </location>
</feature>
<dbReference type="GO" id="GO:0034058">
    <property type="term" value="P:endosomal vesicle fusion"/>
    <property type="evidence" value="ECO:0007669"/>
    <property type="project" value="TreeGrafter"/>
</dbReference>
<dbReference type="GO" id="GO:0006623">
    <property type="term" value="P:protein targeting to vacuole"/>
    <property type="evidence" value="ECO:0007669"/>
    <property type="project" value="InterPro"/>
</dbReference>
<dbReference type="Pfam" id="PF23411">
    <property type="entry name" value="Beta-prop_Vps41"/>
    <property type="match status" value="2"/>
</dbReference>
<dbReference type="InterPro" id="IPR045111">
    <property type="entry name" value="Vps41/Vps8"/>
</dbReference>